<sequence>MNTVEVSTDVRVPIEEAYAFVADFPRYAKYSEYLQSVTQHGSGGVDTEYELTFAWWKLTHAVRSRVTDTDEPEQIDWKLVDGIDAHGRWEVAETADGARVTLVVTYDTGSARGALDLPRLVSLDWVVDKVVGLVVEEGERVVERVVADLEGERRPVELAVETY</sequence>
<evidence type="ECO:0000313" key="1">
    <source>
        <dbReference type="EMBL" id="XCF15334.1"/>
    </source>
</evidence>
<dbReference type="KEGG" id="hanx:ABSL23_08725"/>
<dbReference type="InterPro" id="IPR023393">
    <property type="entry name" value="START-like_dom_sf"/>
</dbReference>
<accession>A0AAU8CA90</accession>
<dbReference type="EMBL" id="CP159204">
    <property type="protein sequence ID" value="XCF15334.1"/>
    <property type="molecule type" value="Genomic_DNA"/>
</dbReference>
<protein>
    <submittedName>
        <fullName evidence="1">SRPBCC family protein</fullName>
    </submittedName>
</protein>
<reference evidence="1" key="1">
    <citation type="submission" date="2024-06" db="EMBL/GenBank/DDBJ databases">
        <title>Genome Sequence of an extremely halophilic archaeon isolated from Permian era halite, Salado Formation, Carlsbad, New Mexico: Halobacterium sp. strain NMX12-1.</title>
        <authorList>
            <person name="Sotoa L."/>
            <person name="DasSarma P."/>
            <person name="Anton B.P."/>
            <person name="Vincze T."/>
            <person name="Verma I."/>
            <person name="Eralp B."/>
            <person name="Powers D.W."/>
            <person name="Dozier B.L."/>
            <person name="Roberts R.J."/>
            <person name="DasSarma S."/>
        </authorList>
    </citation>
    <scope>NUCLEOTIDE SEQUENCE</scope>
    <source>
        <strain evidence="1">NMX12-1</strain>
    </source>
</reference>
<organism evidence="1">
    <name type="scientific">Halobacterium sp. NMX12-1</name>
    <dbReference type="NCBI Taxonomy" id="3166650"/>
    <lineage>
        <taxon>Archaea</taxon>
        <taxon>Methanobacteriati</taxon>
        <taxon>Methanobacteriota</taxon>
        <taxon>Stenosarchaea group</taxon>
        <taxon>Halobacteria</taxon>
        <taxon>Halobacteriales</taxon>
        <taxon>Halobacteriaceae</taxon>
        <taxon>Halobacterium</taxon>
    </lineage>
</organism>
<dbReference type="AlphaFoldDB" id="A0AAU8CA90"/>
<dbReference type="InterPro" id="IPR019587">
    <property type="entry name" value="Polyketide_cyclase/dehydratase"/>
</dbReference>
<dbReference type="CDD" id="cd07812">
    <property type="entry name" value="SRPBCC"/>
    <property type="match status" value="1"/>
</dbReference>
<dbReference type="GeneID" id="91109228"/>
<dbReference type="Gene3D" id="3.30.530.20">
    <property type="match status" value="1"/>
</dbReference>
<dbReference type="Pfam" id="PF10604">
    <property type="entry name" value="Polyketide_cyc2"/>
    <property type="match status" value="1"/>
</dbReference>
<proteinExistence type="predicted"/>
<dbReference type="SUPFAM" id="SSF55961">
    <property type="entry name" value="Bet v1-like"/>
    <property type="match status" value="1"/>
</dbReference>
<gene>
    <name evidence="1" type="ORF">ABSL23_08725</name>
</gene>
<name>A0AAU8CA90_9EURY</name>
<dbReference type="RefSeq" id="WP_230891279.1">
    <property type="nucleotide sequence ID" value="NZ_CP159204.1"/>
</dbReference>